<reference evidence="1 2" key="1">
    <citation type="submission" date="2019-12" db="EMBL/GenBank/DDBJ databases">
        <authorList>
            <person name="Floudas D."/>
            <person name="Bentzer J."/>
            <person name="Ahren D."/>
            <person name="Johansson T."/>
            <person name="Persson P."/>
            <person name="Tunlid A."/>
        </authorList>
    </citation>
    <scope>NUCLEOTIDE SEQUENCE [LARGE SCALE GENOMIC DNA]</scope>
    <source>
        <strain evidence="1 2">CBS 102.39</strain>
    </source>
</reference>
<accession>A0A8H4QMY5</accession>
<protein>
    <submittedName>
        <fullName evidence="1">Uncharacterized protein</fullName>
    </submittedName>
</protein>
<keyword evidence="2" id="KW-1185">Reference proteome</keyword>
<comment type="caution">
    <text evidence="1">The sequence shown here is derived from an EMBL/GenBank/DDBJ whole genome shotgun (WGS) entry which is preliminary data.</text>
</comment>
<proteinExistence type="predicted"/>
<gene>
    <name evidence="1" type="ORF">D9613_007824</name>
</gene>
<dbReference type="AlphaFoldDB" id="A0A8H4QMY5"/>
<name>A0A8H4QMY5_9AGAR</name>
<evidence type="ECO:0000313" key="2">
    <source>
        <dbReference type="Proteomes" id="UP000521872"/>
    </source>
</evidence>
<dbReference type="SUPFAM" id="SSF52047">
    <property type="entry name" value="RNI-like"/>
    <property type="match status" value="1"/>
</dbReference>
<sequence>MLPMPMVALLDIFPVEIIEAVLSALVEDDNNLEALKACSLTCHALLSHCRKHIFGTITIRPPFSTGFICASPIRLFGQLIRNSPEIATYVRHLRLGLQIEDFSYEELPDVLGQLTQLRGLFIWFCSGYTVLDWKHMPVRFWPIRSSLLRLLLSPTVTSLKLHNIVNFPISTLMQSTSLKELHIEKLTIEDEHDMSSPLPLTPVQLKTLDIGLRANKVALRMLKMHHINGSSVFDLESLKKLHMSIEVSGDMADTVLLCGLASNLSDIHLKVLNGVKLSKLSTIIGPSVKYLELAIWVYSHKRDPFSGICEELTGNNGLETLSLCLRIDTDAEYDIGDEWGHLDRVLVQPVRSALKHFSLKVVLYSYGQSNKMLLERIKGLPQTHFSSIASKCSVRFTFLVEEIMHPSVHDFV</sequence>
<dbReference type="Proteomes" id="UP000521872">
    <property type="component" value="Unassembled WGS sequence"/>
</dbReference>
<evidence type="ECO:0000313" key="1">
    <source>
        <dbReference type="EMBL" id="KAF4614120.1"/>
    </source>
</evidence>
<dbReference type="EMBL" id="JAACJL010000045">
    <property type="protein sequence ID" value="KAF4614120.1"/>
    <property type="molecule type" value="Genomic_DNA"/>
</dbReference>
<organism evidence="1 2">
    <name type="scientific">Agrocybe pediades</name>
    <dbReference type="NCBI Taxonomy" id="84607"/>
    <lineage>
        <taxon>Eukaryota</taxon>
        <taxon>Fungi</taxon>
        <taxon>Dikarya</taxon>
        <taxon>Basidiomycota</taxon>
        <taxon>Agaricomycotina</taxon>
        <taxon>Agaricomycetes</taxon>
        <taxon>Agaricomycetidae</taxon>
        <taxon>Agaricales</taxon>
        <taxon>Agaricineae</taxon>
        <taxon>Strophariaceae</taxon>
        <taxon>Agrocybe</taxon>
    </lineage>
</organism>